<name>A0A0L0VLU2_9BASI</name>
<keyword evidence="3" id="KW-1185">Reference proteome</keyword>
<proteinExistence type="predicted"/>
<sequence>MNISKNQIRCICHELALILNAGLKVITITPKGLVASKESTLGFVPGLSAISKEFHEIEKTKQFEEEVFIEDEHVDSETDSSSDTEEAPGNTNRINPVLKKKITSSAVKHSEFDTWAKKLDYSGPGLNAGHGIRWNIKFQSRERASTARNVINKLIKNERDQLARKGGKNHLNNFEILQNHWEIVKKLNDILSLWQCYFLTKKIEGDVPSASMMLAEYRYLQDYLRTKLASKPEPEFQSMIRKMLSKTAGYVSEALNCNAILLASVFNPCYRLSMINL</sequence>
<gene>
    <name evidence="2" type="ORF">PSTG_06430</name>
</gene>
<feature type="compositionally biased region" description="Acidic residues" evidence="1">
    <location>
        <begin position="71"/>
        <end position="86"/>
    </location>
</feature>
<dbReference type="SUPFAM" id="SSF53098">
    <property type="entry name" value="Ribonuclease H-like"/>
    <property type="match status" value="1"/>
</dbReference>
<dbReference type="InterPro" id="IPR012337">
    <property type="entry name" value="RNaseH-like_sf"/>
</dbReference>
<evidence type="ECO:0000256" key="1">
    <source>
        <dbReference type="SAM" id="MobiDB-lite"/>
    </source>
</evidence>
<dbReference type="Proteomes" id="UP000054564">
    <property type="component" value="Unassembled WGS sequence"/>
</dbReference>
<dbReference type="AlphaFoldDB" id="A0A0L0VLU2"/>
<dbReference type="OrthoDB" id="3264316at2759"/>
<accession>A0A0L0VLU2</accession>
<evidence type="ECO:0000313" key="2">
    <source>
        <dbReference type="EMBL" id="KNF00258.1"/>
    </source>
</evidence>
<feature type="region of interest" description="Disordered" evidence="1">
    <location>
        <begin position="71"/>
        <end position="95"/>
    </location>
</feature>
<reference evidence="3" key="1">
    <citation type="submission" date="2014-03" db="EMBL/GenBank/DDBJ databases">
        <title>The Genome Sequence of Puccinia striiformis f. sp. tritici PST-78.</title>
        <authorList>
            <consortium name="The Broad Institute Genome Sequencing Platform"/>
            <person name="Cuomo C."/>
            <person name="Hulbert S."/>
            <person name="Chen X."/>
            <person name="Walker B."/>
            <person name="Young S.K."/>
            <person name="Zeng Q."/>
            <person name="Gargeya S."/>
            <person name="Fitzgerald M."/>
            <person name="Haas B."/>
            <person name="Abouelleil A."/>
            <person name="Alvarado L."/>
            <person name="Arachchi H.M."/>
            <person name="Berlin A.M."/>
            <person name="Chapman S.B."/>
            <person name="Goldberg J."/>
            <person name="Griggs A."/>
            <person name="Gujja S."/>
            <person name="Hansen M."/>
            <person name="Howarth C."/>
            <person name="Imamovic A."/>
            <person name="Larimer J."/>
            <person name="McCowan C."/>
            <person name="Montmayeur A."/>
            <person name="Murphy C."/>
            <person name="Neiman D."/>
            <person name="Pearson M."/>
            <person name="Priest M."/>
            <person name="Roberts A."/>
            <person name="Saif S."/>
            <person name="Shea T."/>
            <person name="Sisk P."/>
            <person name="Sykes S."/>
            <person name="Wortman J."/>
            <person name="Nusbaum C."/>
            <person name="Birren B."/>
        </authorList>
    </citation>
    <scope>NUCLEOTIDE SEQUENCE [LARGE SCALE GENOMIC DNA]</scope>
    <source>
        <strain evidence="3">race PST-78</strain>
    </source>
</reference>
<protein>
    <submittedName>
        <fullName evidence="2">Uncharacterized protein</fullName>
    </submittedName>
</protein>
<evidence type="ECO:0000313" key="3">
    <source>
        <dbReference type="Proteomes" id="UP000054564"/>
    </source>
</evidence>
<comment type="caution">
    <text evidence="2">The sequence shown here is derived from an EMBL/GenBank/DDBJ whole genome shotgun (WGS) entry which is preliminary data.</text>
</comment>
<organism evidence="2 3">
    <name type="scientific">Puccinia striiformis f. sp. tritici PST-78</name>
    <dbReference type="NCBI Taxonomy" id="1165861"/>
    <lineage>
        <taxon>Eukaryota</taxon>
        <taxon>Fungi</taxon>
        <taxon>Dikarya</taxon>
        <taxon>Basidiomycota</taxon>
        <taxon>Pucciniomycotina</taxon>
        <taxon>Pucciniomycetes</taxon>
        <taxon>Pucciniales</taxon>
        <taxon>Pucciniaceae</taxon>
        <taxon>Puccinia</taxon>
    </lineage>
</organism>
<dbReference type="EMBL" id="AJIL01000038">
    <property type="protein sequence ID" value="KNF00258.1"/>
    <property type="molecule type" value="Genomic_DNA"/>
</dbReference>
<dbReference type="STRING" id="1165861.A0A0L0VLU2"/>